<evidence type="ECO:0000313" key="3">
    <source>
        <dbReference type="Proteomes" id="UP000649799"/>
    </source>
</evidence>
<dbReference type="EMBL" id="JAANYN010000002">
    <property type="protein sequence ID" value="NHE56487.1"/>
    <property type="molecule type" value="Genomic_DNA"/>
</dbReference>
<dbReference type="InterPro" id="IPR001387">
    <property type="entry name" value="Cro/C1-type_HTH"/>
</dbReference>
<dbReference type="InterPro" id="IPR010359">
    <property type="entry name" value="IrrE_HExxH"/>
</dbReference>
<organism evidence="2 3">
    <name type="scientific">Cyclobacterium plantarum</name>
    <dbReference type="NCBI Taxonomy" id="2716263"/>
    <lineage>
        <taxon>Bacteria</taxon>
        <taxon>Pseudomonadati</taxon>
        <taxon>Bacteroidota</taxon>
        <taxon>Cytophagia</taxon>
        <taxon>Cytophagales</taxon>
        <taxon>Cyclobacteriaceae</taxon>
        <taxon>Cyclobacterium</taxon>
    </lineage>
</organism>
<protein>
    <submittedName>
        <fullName evidence="2">ImmA/IrrE family metallo-endopeptidase</fullName>
    </submittedName>
</protein>
<sequence length="399" mass="46965">MSDKFKDIDDLLKGIVKPERTTLKQLFENKLREFKISPTAAYKIIDIQSRTIKGILNGSQKKIDITNLIKIANFLQIPKDRVVELYLDAVDENFPTYNISLEKIDFIKKNFDLAVLRKAGLINNITDFEHIEKRIVARLGLKSIYEYKKPSIDVAFSSGLFKPENDNTRAFWIKSALVCFEEIDNPYPYNRHELVKIFPSFRWHTMNVERGLEEIIKALYKIGVTVIFQPPMQKLQLRGATFNYNNKPCIVLTNYLGFYSTLWFALIHELYHVLFDWEEIKLNKYHLTDDSNEQLSVREREDEADHFAREYLLSKEKIIKIRPYLNDLSYVTEFAAENNIHQSFIYVFNAFDLQKNNRNAWAWARKFSPKVENSIKSIGIPWEKPVEESLKLIKPSIYK</sequence>
<dbReference type="RefSeq" id="WP_166144379.1">
    <property type="nucleotide sequence ID" value="NZ_JAANYN010000002.1"/>
</dbReference>
<dbReference type="PROSITE" id="PS50943">
    <property type="entry name" value="HTH_CROC1"/>
    <property type="match status" value="1"/>
</dbReference>
<keyword evidence="3" id="KW-1185">Reference proteome</keyword>
<gene>
    <name evidence="2" type="ORF">G9Q97_06635</name>
</gene>
<comment type="caution">
    <text evidence="2">The sequence shown here is derived from an EMBL/GenBank/DDBJ whole genome shotgun (WGS) entry which is preliminary data.</text>
</comment>
<proteinExistence type="predicted"/>
<dbReference type="Proteomes" id="UP000649799">
    <property type="component" value="Unassembled WGS sequence"/>
</dbReference>
<evidence type="ECO:0000313" key="2">
    <source>
        <dbReference type="EMBL" id="NHE56487.1"/>
    </source>
</evidence>
<reference evidence="2 3" key="1">
    <citation type="submission" date="2020-03" db="EMBL/GenBank/DDBJ databases">
        <title>Cyclobacterium plantarum sp. nov., a marine bacterium isolated from a coastal-marine wetland.</title>
        <authorList>
            <person name="Sanchez-Porro C."/>
            <person name="Ventosa A."/>
            <person name="Amoozegar M."/>
        </authorList>
    </citation>
    <scope>NUCLEOTIDE SEQUENCE [LARGE SCALE GENOMIC DNA]</scope>
    <source>
        <strain evidence="2 3">GBPx2</strain>
    </source>
</reference>
<accession>A0ABX0H4Q8</accession>
<evidence type="ECO:0000259" key="1">
    <source>
        <dbReference type="PROSITE" id="PS50943"/>
    </source>
</evidence>
<name>A0ABX0H4Q8_9BACT</name>
<dbReference type="Pfam" id="PF06114">
    <property type="entry name" value="Peptidase_M78"/>
    <property type="match status" value="1"/>
</dbReference>
<feature type="domain" description="HTH cro/C1-type" evidence="1">
    <location>
        <begin position="23"/>
        <end position="82"/>
    </location>
</feature>